<evidence type="ECO:0000256" key="6">
    <source>
        <dbReference type="RuleBase" id="RU003843"/>
    </source>
</evidence>
<accession>A0A832RVZ1</accession>
<keyword evidence="2 6" id="KW-0479">Metal-binding</keyword>
<dbReference type="PANTHER" id="PTHR21327:SF46">
    <property type="entry name" value="3,4-DIHYDROXY-2-BUTANONE 4-PHOSPHATE SYNTHASE"/>
    <property type="match status" value="1"/>
</dbReference>
<dbReference type="InterPro" id="IPR017945">
    <property type="entry name" value="DHBP_synth_RibB-like_a/b_dom"/>
</dbReference>
<proteinExistence type="inferred from homology"/>
<keyword evidence="5 6" id="KW-0456">Lyase</keyword>
<gene>
    <name evidence="7" type="primary">ribB</name>
    <name evidence="7" type="ORF">HA299_02460</name>
</gene>
<sequence length="224" mass="25039">MLQEAIEQLRRGRPVLLFDFEDREGETDFVFPATHITPADIRLMRKEGGGLICVAIHPEAASRLSLPLISDVLLRCGGDIASLVERRGDLRYDSRSSFSLWVNHRSVFTGIPDRDRALTIREIGNAVERVMRGEHYVFHEHFRTPGHVAILRASEGLLESRRGQTELSVALAMMAHITPAMAICEMLDDESGNALSKDAAKRYARLKGIPFVEGSEVVRAYKNA</sequence>
<name>A0A832RVZ1_9EURY</name>
<dbReference type="EMBL" id="DUIH01000009">
    <property type="protein sequence ID" value="HIH69474.1"/>
    <property type="molecule type" value="Genomic_DNA"/>
</dbReference>
<dbReference type="Pfam" id="PF00926">
    <property type="entry name" value="DHBP_synthase"/>
    <property type="match status" value="1"/>
</dbReference>
<keyword evidence="1 6" id="KW-0686">Riboflavin biosynthesis</keyword>
<organism evidence="7 8">
    <name type="scientific">Methermicoccus shengliensis</name>
    <dbReference type="NCBI Taxonomy" id="660064"/>
    <lineage>
        <taxon>Archaea</taxon>
        <taxon>Methanobacteriati</taxon>
        <taxon>Methanobacteriota</taxon>
        <taxon>Stenosarchaea group</taxon>
        <taxon>Methanomicrobia</taxon>
        <taxon>Methanosarcinales</taxon>
        <taxon>Methermicoccaceae</taxon>
        <taxon>Methermicoccus</taxon>
    </lineage>
</organism>
<protein>
    <recommendedName>
        <fullName evidence="6">3,4-dihydroxy-2-butanone 4-phosphate synthase</fullName>
        <shortName evidence="6">DHBP synthase</shortName>
        <ecNumber evidence="6">4.1.99.12</ecNumber>
    </recommendedName>
</protein>
<comment type="similarity">
    <text evidence="6">Belongs to the DHBP synthase family.</text>
</comment>
<evidence type="ECO:0000256" key="1">
    <source>
        <dbReference type="ARBA" id="ARBA00022619"/>
    </source>
</evidence>
<dbReference type="GO" id="GO:0046872">
    <property type="term" value="F:metal ion binding"/>
    <property type="evidence" value="ECO:0007669"/>
    <property type="project" value="UniProtKB-KW"/>
</dbReference>
<evidence type="ECO:0000256" key="2">
    <source>
        <dbReference type="ARBA" id="ARBA00022723"/>
    </source>
</evidence>
<comment type="catalytic activity">
    <reaction evidence="6">
        <text>D-ribulose 5-phosphate = (2S)-2-hydroxy-3-oxobutyl phosphate + formate + H(+)</text>
        <dbReference type="Rhea" id="RHEA:18457"/>
        <dbReference type="ChEBI" id="CHEBI:15378"/>
        <dbReference type="ChEBI" id="CHEBI:15740"/>
        <dbReference type="ChEBI" id="CHEBI:58121"/>
        <dbReference type="ChEBI" id="CHEBI:58830"/>
        <dbReference type="EC" id="4.1.99.12"/>
    </reaction>
</comment>
<dbReference type="NCBIfam" id="TIGR00506">
    <property type="entry name" value="ribB"/>
    <property type="match status" value="1"/>
</dbReference>
<comment type="function">
    <text evidence="6">Catalyzes the conversion of D-ribulose 5-phosphate to formate and 3,4-dihydroxy-2-butanone 4-phosphate.</text>
</comment>
<dbReference type="Proteomes" id="UP000600363">
    <property type="component" value="Unassembled WGS sequence"/>
</dbReference>
<keyword evidence="3 6" id="KW-0460">Magnesium</keyword>
<dbReference type="InterPro" id="IPR000422">
    <property type="entry name" value="DHBP_synthase_RibB"/>
</dbReference>
<comment type="pathway">
    <text evidence="6">Cofactor biosynthesis; riboflavin biosynthesis; 2-hydroxy-3-oxobutyl phosphate from D-ribulose 5-phosphate: step 1/1.</text>
</comment>
<evidence type="ECO:0000256" key="5">
    <source>
        <dbReference type="ARBA" id="ARBA00023239"/>
    </source>
</evidence>
<dbReference type="RefSeq" id="WP_042685234.1">
    <property type="nucleotide sequence ID" value="NZ_DUIH01000009.1"/>
</dbReference>
<comment type="subunit">
    <text evidence="6">Homodimer.</text>
</comment>
<dbReference type="GO" id="GO:0009231">
    <property type="term" value="P:riboflavin biosynthetic process"/>
    <property type="evidence" value="ECO:0007669"/>
    <property type="project" value="UniProtKB-UniPathway"/>
</dbReference>
<dbReference type="PANTHER" id="PTHR21327">
    <property type="entry name" value="GTP CYCLOHYDROLASE II-RELATED"/>
    <property type="match status" value="1"/>
</dbReference>
<dbReference type="AlphaFoldDB" id="A0A832RVZ1"/>
<dbReference type="SUPFAM" id="SSF55821">
    <property type="entry name" value="YrdC/RibB"/>
    <property type="match status" value="1"/>
</dbReference>
<dbReference type="GO" id="GO:0005829">
    <property type="term" value="C:cytosol"/>
    <property type="evidence" value="ECO:0007669"/>
    <property type="project" value="TreeGrafter"/>
</dbReference>
<comment type="cofactor">
    <cofactor evidence="6">
        <name>Mg(2+)</name>
        <dbReference type="ChEBI" id="CHEBI:18420"/>
    </cofactor>
    <cofactor evidence="6">
        <name>Mn(2+)</name>
        <dbReference type="ChEBI" id="CHEBI:29035"/>
    </cofactor>
    <text evidence="6">Binds 2 divalent metal cations per subunit. Magnesium or manganese.</text>
</comment>
<comment type="caution">
    <text evidence="7">The sequence shown here is derived from an EMBL/GenBank/DDBJ whole genome shotgun (WGS) entry which is preliminary data.</text>
</comment>
<dbReference type="GO" id="GO:0008686">
    <property type="term" value="F:3,4-dihydroxy-2-butanone-4-phosphate synthase activity"/>
    <property type="evidence" value="ECO:0007669"/>
    <property type="project" value="UniProtKB-EC"/>
</dbReference>
<evidence type="ECO:0000313" key="8">
    <source>
        <dbReference type="Proteomes" id="UP000600363"/>
    </source>
</evidence>
<dbReference type="Gene3D" id="3.90.870.10">
    <property type="entry name" value="DHBP synthase"/>
    <property type="match status" value="1"/>
</dbReference>
<keyword evidence="4 6" id="KW-0464">Manganese</keyword>
<dbReference type="UniPathway" id="UPA00275">
    <property type="reaction ID" value="UER00399"/>
</dbReference>
<dbReference type="EC" id="4.1.99.12" evidence="6"/>
<reference evidence="7" key="1">
    <citation type="journal article" date="2020" name="bioRxiv">
        <title>A rank-normalized archaeal taxonomy based on genome phylogeny resolves widespread incomplete and uneven classifications.</title>
        <authorList>
            <person name="Rinke C."/>
            <person name="Chuvochina M."/>
            <person name="Mussig A.J."/>
            <person name="Chaumeil P.-A."/>
            <person name="Waite D.W."/>
            <person name="Whitman W.B."/>
            <person name="Parks D.H."/>
            <person name="Hugenholtz P."/>
        </authorList>
    </citation>
    <scope>NUCLEOTIDE SEQUENCE</scope>
    <source>
        <strain evidence="7">UBA12518</strain>
    </source>
</reference>
<evidence type="ECO:0000313" key="7">
    <source>
        <dbReference type="EMBL" id="HIH69474.1"/>
    </source>
</evidence>
<evidence type="ECO:0000256" key="4">
    <source>
        <dbReference type="ARBA" id="ARBA00023211"/>
    </source>
</evidence>
<evidence type="ECO:0000256" key="3">
    <source>
        <dbReference type="ARBA" id="ARBA00022842"/>
    </source>
</evidence>